<accession>A0ABP9PXL5</accession>
<evidence type="ECO:0000256" key="2">
    <source>
        <dbReference type="SAM" id="Phobius"/>
    </source>
</evidence>
<protein>
    <submittedName>
        <fullName evidence="3">Uncharacterized protein</fullName>
    </submittedName>
</protein>
<feature type="transmembrane region" description="Helical" evidence="2">
    <location>
        <begin position="115"/>
        <end position="139"/>
    </location>
</feature>
<organism evidence="3 4">
    <name type="scientific">Amycolatopsis dongchuanensis</name>
    <dbReference type="NCBI Taxonomy" id="1070866"/>
    <lineage>
        <taxon>Bacteria</taxon>
        <taxon>Bacillati</taxon>
        <taxon>Actinomycetota</taxon>
        <taxon>Actinomycetes</taxon>
        <taxon>Pseudonocardiales</taxon>
        <taxon>Pseudonocardiaceae</taxon>
        <taxon>Amycolatopsis</taxon>
    </lineage>
</organism>
<keyword evidence="2" id="KW-0472">Membrane</keyword>
<dbReference type="Proteomes" id="UP001500192">
    <property type="component" value="Unassembled WGS sequence"/>
</dbReference>
<feature type="transmembrane region" description="Helical" evidence="2">
    <location>
        <begin position="151"/>
        <end position="173"/>
    </location>
</feature>
<proteinExistence type="predicted"/>
<keyword evidence="4" id="KW-1185">Reference proteome</keyword>
<dbReference type="InterPro" id="IPR008910">
    <property type="entry name" value="MSC_TM_helix"/>
</dbReference>
<evidence type="ECO:0000313" key="3">
    <source>
        <dbReference type="EMBL" id="GAA5153167.1"/>
    </source>
</evidence>
<name>A0ABP9PXL5_9PSEU</name>
<feature type="compositionally biased region" description="Pro residues" evidence="1">
    <location>
        <begin position="268"/>
        <end position="277"/>
    </location>
</feature>
<dbReference type="Gene3D" id="1.10.287.1260">
    <property type="match status" value="1"/>
</dbReference>
<feature type="transmembrane region" description="Helical" evidence="2">
    <location>
        <begin position="29"/>
        <end position="47"/>
    </location>
</feature>
<dbReference type="RefSeq" id="WP_346051890.1">
    <property type="nucleotide sequence ID" value="NZ_BAABIB010000017.1"/>
</dbReference>
<evidence type="ECO:0000313" key="4">
    <source>
        <dbReference type="Proteomes" id="UP001500192"/>
    </source>
</evidence>
<dbReference type="Pfam" id="PF05552">
    <property type="entry name" value="MS_channel_1st_1"/>
    <property type="match status" value="2"/>
</dbReference>
<reference evidence="4" key="1">
    <citation type="journal article" date="2019" name="Int. J. Syst. Evol. Microbiol.">
        <title>The Global Catalogue of Microorganisms (GCM) 10K type strain sequencing project: providing services to taxonomists for standard genome sequencing and annotation.</title>
        <authorList>
            <consortium name="The Broad Institute Genomics Platform"/>
            <consortium name="The Broad Institute Genome Sequencing Center for Infectious Disease"/>
            <person name="Wu L."/>
            <person name="Ma J."/>
        </authorList>
    </citation>
    <scope>NUCLEOTIDE SEQUENCE [LARGE SCALE GENOMIC DNA]</scope>
    <source>
        <strain evidence="4">JCM 18054</strain>
    </source>
</reference>
<gene>
    <name evidence="3" type="ORF">GCM10023214_05770</name>
</gene>
<keyword evidence="2" id="KW-0812">Transmembrane</keyword>
<keyword evidence="2" id="KW-1133">Transmembrane helix</keyword>
<feature type="transmembrane region" description="Helical" evidence="2">
    <location>
        <begin position="185"/>
        <end position="207"/>
    </location>
</feature>
<feature type="region of interest" description="Disordered" evidence="1">
    <location>
        <begin position="225"/>
        <end position="277"/>
    </location>
</feature>
<dbReference type="EMBL" id="BAABIB010000017">
    <property type="protein sequence ID" value="GAA5153167.1"/>
    <property type="molecule type" value="Genomic_DNA"/>
</dbReference>
<sequence length="277" mass="28929">MSTNHLAAVDFGQGVSNAWSSVATFVPKFVAFLVIMVIGWVVAKALAKIVSKVLDKVGFNRVVERGGIKQMLQRSKYDASDIISKLVYYAVLLIALQIAFGVWGPNPVSALLTGIVAWLPKAAVAIIIVVVAGAIARAVKDLVSGALSGLSYGRVLGTIAAVFIWGLGIIAALNQIGVATTVTTPVLITVLATVAGVVVVGMGGGLIKPMQQRWESWLGRAESELPSAKARTQAYQRGREDAARTTEAPTEQLRPETSAATRSGEGPGPMPPTAGQG</sequence>
<feature type="transmembrane region" description="Helical" evidence="2">
    <location>
        <begin position="86"/>
        <end position="103"/>
    </location>
</feature>
<evidence type="ECO:0000256" key="1">
    <source>
        <dbReference type="SAM" id="MobiDB-lite"/>
    </source>
</evidence>
<comment type="caution">
    <text evidence="3">The sequence shown here is derived from an EMBL/GenBank/DDBJ whole genome shotgun (WGS) entry which is preliminary data.</text>
</comment>